<dbReference type="RefSeq" id="WP_203864153.1">
    <property type="nucleotide sequence ID" value="NZ_BONW01000001.1"/>
</dbReference>
<evidence type="ECO:0008006" key="5">
    <source>
        <dbReference type="Google" id="ProtNLM"/>
    </source>
</evidence>
<reference evidence="3 4" key="1">
    <citation type="submission" date="2021-01" db="EMBL/GenBank/DDBJ databases">
        <title>Whole genome shotgun sequence of Plantactinospora endophytica NBRC 110450.</title>
        <authorList>
            <person name="Komaki H."/>
            <person name="Tamura T."/>
        </authorList>
    </citation>
    <scope>NUCLEOTIDE SEQUENCE [LARGE SCALE GENOMIC DNA]</scope>
    <source>
        <strain evidence="3 4">NBRC 110450</strain>
    </source>
</reference>
<proteinExistence type="predicted"/>
<keyword evidence="2" id="KW-0472">Membrane</keyword>
<protein>
    <recommendedName>
        <fullName evidence="5">DUF4878 domain-containing protein</fullName>
    </recommendedName>
</protein>
<keyword evidence="2" id="KW-0812">Transmembrane</keyword>
<accession>A0ABQ4DSQ9</accession>
<feature type="transmembrane region" description="Helical" evidence="2">
    <location>
        <begin position="26"/>
        <end position="50"/>
    </location>
</feature>
<evidence type="ECO:0000313" key="4">
    <source>
        <dbReference type="Proteomes" id="UP000646749"/>
    </source>
</evidence>
<evidence type="ECO:0000256" key="1">
    <source>
        <dbReference type="SAM" id="MobiDB-lite"/>
    </source>
</evidence>
<name>A0ABQ4DSQ9_9ACTN</name>
<dbReference type="EMBL" id="BONW01000001">
    <property type="protein sequence ID" value="GIG85498.1"/>
    <property type="molecule type" value="Genomic_DNA"/>
</dbReference>
<comment type="caution">
    <text evidence="3">The sequence shown here is derived from an EMBL/GenBank/DDBJ whole genome shotgun (WGS) entry which is preliminary data.</text>
</comment>
<evidence type="ECO:0000256" key="2">
    <source>
        <dbReference type="SAM" id="Phobius"/>
    </source>
</evidence>
<sequence length="156" mass="16457">MAEPAEPQFFPPPPPPQPKSRNTTRIVLIVVAIVVAVCCVGGAGLGFLLFRSVSEAVGPARDAGTRYVADLDAGNWSAANAQTCAATRRLMTEQEFVAGQEAGPKATGYELTGTNVGNYNGRQTATITIEVSYPGGDVRTVQIPMVHEGGQWRPCP</sequence>
<evidence type="ECO:0000313" key="3">
    <source>
        <dbReference type="EMBL" id="GIG85498.1"/>
    </source>
</evidence>
<dbReference type="Proteomes" id="UP000646749">
    <property type="component" value="Unassembled WGS sequence"/>
</dbReference>
<feature type="region of interest" description="Disordered" evidence="1">
    <location>
        <begin position="1"/>
        <end position="20"/>
    </location>
</feature>
<organism evidence="3 4">
    <name type="scientific">Plantactinospora endophytica</name>
    <dbReference type="NCBI Taxonomy" id="673535"/>
    <lineage>
        <taxon>Bacteria</taxon>
        <taxon>Bacillati</taxon>
        <taxon>Actinomycetota</taxon>
        <taxon>Actinomycetes</taxon>
        <taxon>Micromonosporales</taxon>
        <taxon>Micromonosporaceae</taxon>
        <taxon>Plantactinospora</taxon>
    </lineage>
</organism>
<gene>
    <name evidence="3" type="ORF">Pen02_04340</name>
</gene>
<keyword evidence="4" id="KW-1185">Reference proteome</keyword>
<keyword evidence="2" id="KW-1133">Transmembrane helix</keyword>
<feature type="compositionally biased region" description="Pro residues" evidence="1">
    <location>
        <begin position="9"/>
        <end position="18"/>
    </location>
</feature>